<dbReference type="InterPro" id="IPR052743">
    <property type="entry name" value="Glutaminase_GtaA"/>
</dbReference>
<dbReference type="PANTHER" id="PTHR31987:SF11">
    <property type="entry name" value="DUF2433 DOMAIN-CONTAINING PROTEIN"/>
    <property type="match status" value="1"/>
</dbReference>
<dbReference type="InterPro" id="IPR012677">
    <property type="entry name" value="Nucleotide-bd_a/b_plait_sf"/>
</dbReference>
<evidence type="ECO:0000256" key="2">
    <source>
        <dbReference type="SAM" id="MobiDB-lite"/>
    </source>
</evidence>
<dbReference type="STRING" id="35722.A0A0B7MZ30"/>
<dbReference type="InterPro" id="IPR019413">
    <property type="entry name" value="Dsc3_ub-like_dom"/>
</dbReference>
<dbReference type="Pfam" id="PF10360">
    <property type="entry name" value="DUF2433"/>
    <property type="match status" value="1"/>
</dbReference>
<dbReference type="InterPro" id="IPR029052">
    <property type="entry name" value="Metallo-depent_PP-like"/>
</dbReference>
<dbReference type="InterPro" id="IPR025390">
    <property type="entry name" value="Dsc3_C"/>
</dbReference>
<feature type="compositionally biased region" description="Low complexity" evidence="2">
    <location>
        <begin position="523"/>
        <end position="538"/>
    </location>
</feature>
<evidence type="ECO:0000256" key="1">
    <source>
        <dbReference type="PROSITE-ProRule" id="PRU00176"/>
    </source>
</evidence>
<dbReference type="EMBL" id="LN724015">
    <property type="protein sequence ID" value="CEP10382.1"/>
    <property type="molecule type" value="Genomic_DNA"/>
</dbReference>
<feature type="domain" description="RRM" evidence="3">
    <location>
        <begin position="576"/>
        <end position="653"/>
    </location>
</feature>
<dbReference type="PROSITE" id="PS50102">
    <property type="entry name" value="RRM"/>
    <property type="match status" value="1"/>
</dbReference>
<name>A0A0B7MZ30_9FUNG</name>
<dbReference type="Pfam" id="PF13373">
    <property type="entry name" value="Dsc3_C"/>
    <property type="match status" value="1"/>
</dbReference>
<evidence type="ECO:0000313" key="5">
    <source>
        <dbReference type="Proteomes" id="UP000054107"/>
    </source>
</evidence>
<dbReference type="PANTHER" id="PTHR31987">
    <property type="entry name" value="GLUTAMINASE A-RELATED"/>
    <property type="match status" value="1"/>
</dbReference>
<dbReference type="Gene3D" id="3.30.70.330">
    <property type="match status" value="1"/>
</dbReference>
<dbReference type="InterPro" id="IPR029071">
    <property type="entry name" value="Ubiquitin-like_domsf"/>
</dbReference>
<dbReference type="InterPro" id="IPR000504">
    <property type="entry name" value="RRM_dom"/>
</dbReference>
<evidence type="ECO:0000313" key="4">
    <source>
        <dbReference type="EMBL" id="CEP10382.1"/>
    </source>
</evidence>
<dbReference type="SUPFAM" id="SSF56300">
    <property type="entry name" value="Metallo-dependent phosphatases"/>
    <property type="match status" value="1"/>
</dbReference>
<dbReference type="GO" id="GO:0003723">
    <property type="term" value="F:RNA binding"/>
    <property type="evidence" value="ECO:0007669"/>
    <property type="project" value="UniProtKB-UniRule"/>
</dbReference>
<protein>
    <recommendedName>
        <fullName evidence="3">RRM domain-containing protein</fullName>
    </recommendedName>
</protein>
<feature type="region of interest" description="Disordered" evidence="2">
    <location>
        <begin position="522"/>
        <end position="574"/>
    </location>
</feature>
<dbReference type="InterPro" id="IPR018829">
    <property type="entry name" value="DUF2433"/>
</dbReference>
<feature type="compositionally biased region" description="Low complexity" evidence="2">
    <location>
        <begin position="556"/>
        <end position="574"/>
    </location>
</feature>
<evidence type="ECO:0000259" key="3">
    <source>
        <dbReference type="PROSITE" id="PS50102"/>
    </source>
</evidence>
<reference evidence="4 5" key="1">
    <citation type="submission" date="2014-09" db="EMBL/GenBank/DDBJ databases">
        <authorList>
            <person name="Ellenberger Sabrina"/>
        </authorList>
    </citation>
    <scope>NUCLEOTIDE SEQUENCE [LARGE SCALE GENOMIC DNA]</scope>
    <source>
        <strain evidence="4 5">CBS 412.66</strain>
    </source>
</reference>
<keyword evidence="1" id="KW-0694">RNA-binding</keyword>
<dbReference type="SMART" id="SM00360">
    <property type="entry name" value="RRM"/>
    <property type="match status" value="1"/>
</dbReference>
<sequence>MNELTDIQIRFNDGQDLSLKVSLFGDNIGYIKQLIRKNAFERTSKKTIRLIHQGQLLNNDLYTLSNYGVYQQDSHIHCALSDPIIPTSMIYHVETTTKNDSISGFDRLRESGYNDEEIRSIRLQFHQMQRSSTYVDGVQPSVQEIQLEEEWMEHTGRRLPEGSDVRGHISELNRLAREFNAQYIIHTGDFGFYDKSSLDRIGDRPLKHWIQYTTLVSPKTRASLLASSPEQIYSTLENSPHTLLSEFSEFLAGNKRLDVPVYTVWGACEDVAIIERFRSGEYRIDNLFLLDEASTHVLEVGGVSLRLFGLGGAVVQHKLFDNGEGTDTIAGGLGVMWTTALQIGELVELALRVYDPTETRMLVTHASPGREGLLAQLALTLHADFTVSAGLHFRYNIAYNEFACQPEIDHFRNRLIQSQEQFMQLWNAIKEQVEESVDEHQYSLLQHALNVVNRIPPSLACLEESSSQASTWERDELAFKNMWNFNLPDAAYGSLLFNVHQGIMASEMRSYGLNFSYRKHKQQQQLASPAPSSISTTPEKPNQYRNSTYEQKDTSDTNNYNTNRNSRRQSMQRNPYTAYVGGLSNTTVTEDDIKNYFGYENVLGVKFPIDQTTQLPKAHCYVDFQDQYCLEKALTKNGDIYRGNKLVINKPNTGRGGRGRGYTNRDSRIMNMK</sequence>
<dbReference type="Gene3D" id="3.10.20.90">
    <property type="entry name" value="Phosphatidylinositol 3-kinase Catalytic Subunit, Chain A, domain 1"/>
    <property type="match status" value="1"/>
</dbReference>
<dbReference type="SUPFAM" id="SSF54236">
    <property type="entry name" value="Ubiquitin-like"/>
    <property type="match status" value="1"/>
</dbReference>
<gene>
    <name evidence="4" type="primary">PARPA_04062.1 scaffold 11400</name>
</gene>
<feature type="compositionally biased region" description="Polar residues" evidence="2">
    <location>
        <begin position="539"/>
        <end position="549"/>
    </location>
</feature>
<accession>A0A0B7MZ30</accession>
<keyword evidence="5" id="KW-1185">Reference proteome</keyword>
<feature type="compositionally biased region" description="Basic and acidic residues" evidence="2">
    <location>
        <begin position="663"/>
        <end position="673"/>
    </location>
</feature>
<dbReference type="AlphaFoldDB" id="A0A0B7MZ30"/>
<proteinExistence type="predicted"/>
<dbReference type="Pfam" id="PF00076">
    <property type="entry name" value="RRM_1"/>
    <property type="match status" value="1"/>
</dbReference>
<organism evidence="4 5">
    <name type="scientific">Parasitella parasitica</name>
    <dbReference type="NCBI Taxonomy" id="35722"/>
    <lineage>
        <taxon>Eukaryota</taxon>
        <taxon>Fungi</taxon>
        <taxon>Fungi incertae sedis</taxon>
        <taxon>Mucoromycota</taxon>
        <taxon>Mucoromycotina</taxon>
        <taxon>Mucoromycetes</taxon>
        <taxon>Mucorales</taxon>
        <taxon>Mucorineae</taxon>
        <taxon>Mucoraceae</taxon>
        <taxon>Parasitella</taxon>
    </lineage>
</organism>
<dbReference type="InterPro" id="IPR035979">
    <property type="entry name" value="RBD_domain_sf"/>
</dbReference>
<dbReference type="SUPFAM" id="SSF54928">
    <property type="entry name" value="RNA-binding domain, RBD"/>
    <property type="match status" value="1"/>
</dbReference>
<feature type="region of interest" description="Disordered" evidence="2">
    <location>
        <begin position="651"/>
        <end position="673"/>
    </location>
</feature>
<dbReference type="OrthoDB" id="3918848at2759"/>
<dbReference type="Pfam" id="PF10302">
    <property type="entry name" value="Dsc3_N"/>
    <property type="match status" value="1"/>
</dbReference>
<dbReference type="Proteomes" id="UP000054107">
    <property type="component" value="Unassembled WGS sequence"/>
</dbReference>